<gene>
    <name evidence="6" type="ORF">SVIM_LOCUS368747</name>
</gene>
<proteinExistence type="predicted"/>
<dbReference type="GO" id="GO:0004497">
    <property type="term" value="F:monooxygenase activity"/>
    <property type="evidence" value="ECO:0007669"/>
    <property type="project" value="UniProtKB-KW"/>
</dbReference>
<keyword evidence="1" id="KW-0349">Heme</keyword>
<dbReference type="GO" id="GO:0005506">
    <property type="term" value="F:iron ion binding"/>
    <property type="evidence" value="ECO:0007669"/>
    <property type="project" value="InterPro"/>
</dbReference>
<keyword evidence="4" id="KW-0408">Iron</keyword>
<dbReference type="InterPro" id="IPR036396">
    <property type="entry name" value="Cyt_P450_sf"/>
</dbReference>
<sequence length="98" mass="11251">MHGLIVLLQLGSRRVFVVSSSSIAEECFTKNDVFANRPRLLNAKHLGCKYTIFFGHPPVTTGETLSIEVLSAYRLQMHSAMHLEEIRWMSCRLFRNQN</sequence>
<keyword evidence="2" id="KW-0479">Metal-binding</keyword>
<dbReference type="GO" id="GO:0016705">
    <property type="term" value="F:oxidoreductase activity, acting on paired donors, with incorporation or reduction of molecular oxygen"/>
    <property type="evidence" value="ECO:0007669"/>
    <property type="project" value="InterPro"/>
</dbReference>
<organism evidence="6">
    <name type="scientific">Salix viminalis</name>
    <name type="common">Common osier</name>
    <name type="synonym">Basket willow</name>
    <dbReference type="NCBI Taxonomy" id="40686"/>
    <lineage>
        <taxon>Eukaryota</taxon>
        <taxon>Viridiplantae</taxon>
        <taxon>Streptophyta</taxon>
        <taxon>Embryophyta</taxon>
        <taxon>Tracheophyta</taxon>
        <taxon>Spermatophyta</taxon>
        <taxon>Magnoliopsida</taxon>
        <taxon>eudicotyledons</taxon>
        <taxon>Gunneridae</taxon>
        <taxon>Pentapetalae</taxon>
        <taxon>rosids</taxon>
        <taxon>fabids</taxon>
        <taxon>Malpighiales</taxon>
        <taxon>Salicaceae</taxon>
        <taxon>Saliceae</taxon>
        <taxon>Salix</taxon>
    </lineage>
</organism>
<accession>A0A6N2MG14</accession>
<dbReference type="GO" id="GO:0020037">
    <property type="term" value="F:heme binding"/>
    <property type="evidence" value="ECO:0007669"/>
    <property type="project" value="InterPro"/>
</dbReference>
<protein>
    <submittedName>
        <fullName evidence="6">Uncharacterized protein</fullName>
    </submittedName>
</protein>
<evidence type="ECO:0000256" key="3">
    <source>
        <dbReference type="ARBA" id="ARBA00023002"/>
    </source>
</evidence>
<evidence type="ECO:0000256" key="2">
    <source>
        <dbReference type="ARBA" id="ARBA00022723"/>
    </source>
</evidence>
<keyword evidence="3" id="KW-0560">Oxidoreductase</keyword>
<dbReference type="SUPFAM" id="SSF48264">
    <property type="entry name" value="Cytochrome P450"/>
    <property type="match status" value="1"/>
</dbReference>
<dbReference type="AlphaFoldDB" id="A0A6N2MG14"/>
<evidence type="ECO:0000256" key="5">
    <source>
        <dbReference type="ARBA" id="ARBA00023033"/>
    </source>
</evidence>
<dbReference type="PANTHER" id="PTHR47947">
    <property type="entry name" value="CYTOCHROME P450 82C3-RELATED"/>
    <property type="match status" value="1"/>
</dbReference>
<dbReference type="EMBL" id="CAADRP010001818">
    <property type="protein sequence ID" value="VFU53178.1"/>
    <property type="molecule type" value="Genomic_DNA"/>
</dbReference>
<name>A0A6N2MG14_SALVM</name>
<dbReference type="PANTHER" id="PTHR47947:SF60">
    <property type="entry name" value="CYTOCHROME P450"/>
    <property type="match status" value="1"/>
</dbReference>
<evidence type="ECO:0000256" key="4">
    <source>
        <dbReference type="ARBA" id="ARBA00023004"/>
    </source>
</evidence>
<evidence type="ECO:0000256" key="1">
    <source>
        <dbReference type="ARBA" id="ARBA00022617"/>
    </source>
</evidence>
<evidence type="ECO:0000313" key="6">
    <source>
        <dbReference type="EMBL" id="VFU53178.1"/>
    </source>
</evidence>
<keyword evidence="5" id="KW-0503">Monooxygenase</keyword>
<dbReference type="InterPro" id="IPR050651">
    <property type="entry name" value="Plant_Cytochrome_P450_Monoox"/>
</dbReference>
<reference evidence="6" key="1">
    <citation type="submission" date="2019-03" db="EMBL/GenBank/DDBJ databases">
        <authorList>
            <person name="Mank J."/>
            <person name="Almeida P."/>
        </authorList>
    </citation>
    <scope>NUCLEOTIDE SEQUENCE</scope>
    <source>
        <strain evidence="6">78183</strain>
    </source>
</reference>